<evidence type="ECO:0000256" key="4">
    <source>
        <dbReference type="ARBA" id="ARBA00022989"/>
    </source>
</evidence>
<dbReference type="Proteomes" id="UP000887565">
    <property type="component" value="Unplaced"/>
</dbReference>
<evidence type="ECO:0000256" key="3">
    <source>
        <dbReference type="ARBA" id="ARBA00022692"/>
    </source>
</evidence>
<feature type="transmembrane region" description="Helical" evidence="7">
    <location>
        <begin position="177"/>
        <end position="201"/>
    </location>
</feature>
<accession>A0A915IA19</accession>
<feature type="transmembrane region" description="Helical" evidence="7">
    <location>
        <begin position="21"/>
        <end position="42"/>
    </location>
</feature>
<sequence length="335" mass="37350">MRTRGQTKEEGNITAIPIINRIGMTIGILLWSFTGLLSGWASSRFGWFGMKPQKPSSDLLNYSGLILSLIRINISLILLVFVKFSALVFVFIENVPEKKVDRQVSHEKSNDNKDMGTNRRSPSQIDCDDDDVENLLGSDNVTVIGDDNGSYGSTVLRISSTLFLHHERLMQALIQTLCYVFAFTVGVMASCTFYFVIYAAYKGSRPYIDPNLCLPAFVAGIFWAVAQTAFFVANESLSEAVSFPIISRSVKLEIPTSLRFELDATHFLSSGKTTSYFNLRTTAQTPVLLTVRGWLPLYGAFFISKKYKYVKIKLSTVEILKTTGPGVSQCLTDYI</sequence>
<evidence type="ECO:0000256" key="1">
    <source>
        <dbReference type="ARBA" id="ARBA00004141"/>
    </source>
</evidence>
<dbReference type="GO" id="GO:0016020">
    <property type="term" value="C:membrane"/>
    <property type="evidence" value="ECO:0007669"/>
    <property type="project" value="UniProtKB-SubCell"/>
</dbReference>
<keyword evidence="8" id="KW-1185">Reference proteome</keyword>
<feature type="transmembrane region" description="Helical" evidence="7">
    <location>
        <begin position="213"/>
        <end position="233"/>
    </location>
</feature>
<evidence type="ECO:0000313" key="9">
    <source>
        <dbReference type="WBParaSite" id="nRc.2.0.1.t10618-RA"/>
    </source>
</evidence>
<dbReference type="InterPro" id="IPR012435">
    <property type="entry name" value="TMEM144"/>
</dbReference>
<keyword evidence="3 7" id="KW-0812">Transmembrane</keyword>
<evidence type="ECO:0000256" key="2">
    <source>
        <dbReference type="ARBA" id="ARBA00005731"/>
    </source>
</evidence>
<name>A0A915IA19_ROMCU</name>
<dbReference type="OMA" id="WFIANDS"/>
<evidence type="ECO:0000256" key="6">
    <source>
        <dbReference type="SAM" id="MobiDB-lite"/>
    </source>
</evidence>
<dbReference type="AlphaFoldDB" id="A0A915IA19"/>
<keyword evidence="5 7" id="KW-0472">Membrane</keyword>
<comment type="similarity">
    <text evidence="2">Belongs to the TMEM144 family.</text>
</comment>
<keyword evidence="4 7" id="KW-1133">Transmembrane helix</keyword>
<dbReference type="InterPro" id="IPR010651">
    <property type="entry name" value="Sugar_transport"/>
</dbReference>
<dbReference type="PANTHER" id="PTHR16119">
    <property type="entry name" value="TRANSMEMBRANE PROTEIN 144"/>
    <property type="match status" value="1"/>
</dbReference>
<feature type="compositionally biased region" description="Basic and acidic residues" evidence="6">
    <location>
        <begin position="102"/>
        <end position="117"/>
    </location>
</feature>
<dbReference type="WBParaSite" id="nRc.2.0.1.t10618-RA">
    <property type="protein sequence ID" value="nRc.2.0.1.t10618-RA"/>
    <property type="gene ID" value="nRc.2.0.1.g10618"/>
</dbReference>
<organism evidence="8 9">
    <name type="scientific">Romanomermis culicivorax</name>
    <name type="common">Nematode worm</name>
    <dbReference type="NCBI Taxonomy" id="13658"/>
    <lineage>
        <taxon>Eukaryota</taxon>
        <taxon>Metazoa</taxon>
        <taxon>Ecdysozoa</taxon>
        <taxon>Nematoda</taxon>
        <taxon>Enoplea</taxon>
        <taxon>Dorylaimia</taxon>
        <taxon>Mermithida</taxon>
        <taxon>Mermithoidea</taxon>
        <taxon>Mermithidae</taxon>
        <taxon>Romanomermis</taxon>
    </lineage>
</organism>
<dbReference type="PANTHER" id="PTHR16119:SF17">
    <property type="entry name" value="TRANSMEMBRANE PROTEIN 144"/>
    <property type="match status" value="1"/>
</dbReference>
<evidence type="ECO:0000256" key="7">
    <source>
        <dbReference type="SAM" id="Phobius"/>
    </source>
</evidence>
<dbReference type="Pfam" id="PF07857">
    <property type="entry name" value="TMEM144"/>
    <property type="match status" value="1"/>
</dbReference>
<feature type="transmembrane region" description="Helical" evidence="7">
    <location>
        <begin position="62"/>
        <end position="92"/>
    </location>
</feature>
<dbReference type="GO" id="GO:0015144">
    <property type="term" value="F:carbohydrate transmembrane transporter activity"/>
    <property type="evidence" value="ECO:0007669"/>
    <property type="project" value="InterPro"/>
</dbReference>
<reference evidence="9" key="1">
    <citation type="submission" date="2022-11" db="UniProtKB">
        <authorList>
            <consortium name="WormBaseParasite"/>
        </authorList>
    </citation>
    <scope>IDENTIFICATION</scope>
</reference>
<feature type="region of interest" description="Disordered" evidence="6">
    <location>
        <begin position="102"/>
        <end position="124"/>
    </location>
</feature>
<evidence type="ECO:0000313" key="8">
    <source>
        <dbReference type="Proteomes" id="UP000887565"/>
    </source>
</evidence>
<proteinExistence type="inferred from homology"/>
<comment type="subcellular location">
    <subcellularLocation>
        <location evidence="1">Membrane</location>
        <topology evidence="1">Multi-pass membrane protein</topology>
    </subcellularLocation>
</comment>
<evidence type="ECO:0000256" key="5">
    <source>
        <dbReference type="ARBA" id="ARBA00023136"/>
    </source>
</evidence>
<protein>
    <submittedName>
        <fullName evidence="9">Uncharacterized protein</fullName>
    </submittedName>
</protein>